<feature type="region of interest" description="Disordered" evidence="3">
    <location>
        <begin position="392"/>
        <end position="412"/>
    </location>
</feature>
<name>A0A820UJI9_9BILA</name>
<organism evidence="4 5">
    <name type="scientific">Rotaria socialis</name>
    <dbReference type="NCBI Taxonomy" id="392032"/>
    <lineage>
        <taxon>Eukaryota</taxon>
        <taxon>Metazoa</taxon>
        <taxon>Spiralia</taxon>
        <taxon>Gnathifera</taxon>
        <taxon>Rotifera</taxon>
        <taxon>Eurotatoria</taxon>
        <taxon>Bdelloidea</taxon>
        <taxon>Philodinida</taxon>
        <taxon>Philodinidae</taxon>
        <taxon>Rotaria</taxon>
    </lineage>
</organism>
<comment type="caution">
    <text evidence="4">The sequence shown here is derived from an EMBL/GenBank/DDBJ whole genome shotgun (WGS) entry which is preliminary data.</text>
</comment>
<accession>A0A820UJI9</accession>
<comment type="subcellular location">
    <subcellularLocation>
        <location evidence="1">Cytoplasm</location>
        <location evidence="1">P-body</location>
    </subcellularLocation>
</comment>
<proteinExistence type="predicted"/>
<feature type="compositionally biased region" description="Basic residues" evidence="3">
    <location>
        <begin position="323"/>
        <end position="340"/>
    </location>
</feature>
<reference evidence="4" key="1">
    <citation type="submission" date="2021-02" db="EMBL/GenBank/DDBJ databases">
        <authorList>
            <person name="Nowell W R."/>
        </authorList>
    </citation>
    <scope>NUCLEOTIDE SEQUENCE</scope>
</reference>
<evidence type="ECO:0000256" key="3">
    <source>
        <dbReference type="SAM" id="MobiDB-lite"/>
    </source>
</evidence>
<dbReference type="GO" id="GO:0000932">
    <property type="term" value="C:P-body"/>
    <property type="evidence" value="ECO:0007669"/>
    <property type="project" value="UniProtKB-SubCell"/>
</dbReference>
<evidence type="ECO:0000256" key="2">
    <source>
        <dbReference type="ARBA" id="ARBA00022490"/>
    </source>
</evidence>
<gene>
    <name evidence="4" type="ORF">TSG867_LOCUS19963</name>
</gene>
<dbReference type="PANTHER" id="PTHR21551">
    <property type="entry name" value="TOPOISOMERASE II-ASSOCIATED PROTEIN PAT1"/>
    <property type="match status" value="1"/>
</dbReference>
<feature type="compositionally biased region" description="Low complexity" evidence="3">
    <location>
        <begin position="306"/>
        <end position="316"/>
    </location>
</feature>
<dbReference type="EMBL" id="CAJOBQ010001429">
    <property type="protein sequence ID" value="CAF4486505.1"/>
    <property type="molecule type" value="Genomic_DNA"/>
</dbReference>
<feature type="region of interest" description="Disordered" evidence="3">
    <location>
        <begin position="141"/>
        <end position="170"/>
    </location>
</feature>
<dbReference type="Proteomes" id="UP000663862">
    <property type="component" value="Unassembled WGS sequence"/>
</dbReference>
<feature type="compositionally biased region" description="Polar residues" evidence="3">
    <location>
        <begin position="141"/>
        <end position="150"/>
    </location>
</feature>
<feature type="region of interest" description="Disordered" evidence="3">
    <location>
        <begin position="305"/>
        <end position="357"/>
    </location>
</feature>
<dbReference type="GO" id="GO:0033962">
    <property type="term" value="P:P-body assembly"/>
    <property type="evidence" value="ECO:0007669"/>
    <property type="project" value="TreeGrafter"/>
</dbReference>
<evidence type="ECO:0000256" key="1">
    <source>
        <dbReference type="ARBA" id="ARBA00004201"/>
    </source>
</evidence>
<dbReference type="GO" id="GO:0000290">
    <property type="term" value="P:deadenylation-dependent decapping of nuclear-transcribed mRNA"/>
    <property type="evidence" value="ECO:0007669"/>
    <property type="project" value="InterPro"/>
</dbReference>
<dbReference type="InterPro" id="IPR039900">
    <property type="entry name" value="Pat1-like"/>
</dbReference>
<evidence type="ECO:0000313" key="5">
    <source>
        <dbReference type="Proteomes" id="UP000663862"/>
    </source>
</evidence>
<sequence>MNANNSHRISIGASLLNMSNKNTMLSGLPPTTDDNEADVLNDETFGDCDLDAIKIKSDFGENGEFLGDFSSERLPDFFDSDILDEGGGGGISLVDNDNDQSQQPSIDALLGEDPMSMSALSMNLRQATMNPLFNMAISQASTPNHGSIFSQQPIPHMAPPPQQQQQQQPQQINYQLLKQFEQMLINRQIPAHERIIYIQAMIEKMHRDTLNIQQQPTTRLSNINGHGRTLNNNNLAYDQREGTRSMPIGEMMERARLSAMNINNSRSQSPTVANSAMSSQFMDAIQRSDQIPIVDNHHQQNRVNQTLLSSSSPTPLDTIVSPSHHHHNQSRQNRPAKHYPRPPLLNTWQGRGSGHDEFAGMMNDREKQWVVKIQLHQVSQTKEEDYYFHKWSQQKHHTQQAHGNQSNRHGHRGQRISYPVLQLLKSIQQENELAQRLSQTSTQATYSNVNPAHALPYALPLSTQLGKQSVATPRHPRCILHLDGAFSLGRQANAITHDKYTLGLLLNLENLYRDMLQLDNNTDSETSSVSNNIESKQLLSSIIDAYLNHKNYLFGDMFGQFKKGQLILEHLYPYLKSTNHLESMFIHLYSSLSYMVRQWPTTFHIEPSVVNTIHIMLQQVNANKSTFEQLLTQVYIYYNEQIKAKLVEIDSSALAESSSPFSDPALFTNSFTVTILIELLLNLERHCYLLPDANSSNLPIQIFQQLQPQLQYQLTEQVRLVVTDICQALVACSSPLKKMLRPFAQAKHQQFGLLCKFLRIQISQQVYATLEPKLIFCCIKEN</sequence>
<protein>
    <submittedName>
        <fullName evidence="4">Uncharacterized protein</fullName>
    </submittedName>
</protein>
<dbReference type="GO" id="GO:0003723">
    <property type="term" value="F:RNA binding"/>
    <property type="evidence" value="ECO:0007669"/>
    <property type="project" value="TreeGrafter"/>
</dbReference>
<evidence type="ECO:0000313" key="4">
    <source>
        <dbReference type="EMBL" id="CAF4486505.1"/>
    </source>
</evidence>
<keyword evidence="2" id="KW-0963">Cytoplasm</keyword>
<dbReference type="PANTHER" id="PTHR21551:SF0">
    <property type="entry name" value="PROTEIN ASSOCIATED WITH TOPO II RELATED-1, ISOFORM A"/>
    <property type="match status" value="1"/>
</dbReference>
<dbReference type="AlphaFoldDB" id="A0A820UJI9"/>